<evidence type="ECO:0000313" key="3">
    <source>
        <dbReference type="Proteomes" id="UP000589626"/>
    </source>
</evidence>
<name>A0A7W4VRN4_9ACTN</name>
<evidence type="ECO:0000256" key="1">
    <source>
        <dbReference type="SAM" id="MobiDB-lite"/>
    </source>
</evidence>
<dbReference type="EMBL" id="JACHWR010000001">
    <property type="protein sequence ID" value="MBB3040464.1"/>
    <property type="molecule type" value="Genomic_DNA"/>
</dbReference>
<dbReference type="RefSeq" id="WP_183590495.1">
    <property type="nucleotide sequence ID" value="NZ_JACHWR010000001.1"/>
</dbReference>
<proteinExistence type="predicted"/>
<organism evidence="2 3">
    <name type="scientific">Nocardioides soli</name>
    <dbReference type="NCBI Taxonomy" id="1036020"/>
    <lineage>
        <taxon>Bacteria</taxon>
        <taxon>Bacillati</taxon>
        <taxon>Actinomycetota</taxon>
        <taxon>Actinomycetes</taxon>
        <taxon>Propionibacteriales</taxon>
        <taxon>Nocardioidaceae</taxon>
        <taxon>Nocardioides</taxon>
    </lineage>
</organism>
<evidence type="ECO:0000313" key="2">
    <source>
        <dbReference type="EMBL" id="MBB3040464.1"/>
    </source>
</evidence>
<reference evidence="2 3" key="1">
    <citation type="submission" date="2020-08" db="EMBL/GenBank/DDBJ databases">
        <title>Sequencing the genomes of 1000 actinobacteria strains.</title>
        <authorList>
            <person name="Klenk H.-P."/>
        </authorList>
    </citation>
    <scope>NUCLEOTIDE SEQUENCE [LARGE SCALE GENOMIC DNA]</scope>
    <source>
        <strain evidence="2 3">DSM 105498</strain>
    </source>
</reference>
<dbReference type="AlphaFoldDB" id="A0A7W4VRN4"/>
<dbReference type="Proteomes" id="UP000589626">
    <property type="component" value="Unassembled WGS sequence"/>
</dbReference>
<comment type="caution">
    <text evidence="2">The sequence shown here is derived from an EMBL/GenBank/DDBJ whole genome shotgun (WGS) entry which is preliminary data.</text>
</comment>
<keyword evidence="3" id="KW-1185">Reference proteome</keyword>
<feature type="region of interest" description="Disordered" evidence="1">
    <location>
        <begin position="1"/>
        <end position="35"/>
    </location>
</feature>
<sequence length="66" mass="6543">MRRIPGPGDAGRVAAARTGYRAPDGPPGPDAGHRGARTLDVARDLGAAGDVQHSAVATARSVVGVS</sequence>
<gene>
    <name evidence="2" type="ORF">FHU40_000265</name>
</gene>
<accession>A0A7W4VRN4</accession>
<protein>
    <submittedName>
        <fullName evidence="2">Uncharacterized protein</fullName>
    </submittedName>
</protein>